<accession>A0AAV7PSP1</accession>
<dbReference type="Proteomes" id="UP001066276">
    <property type="component" value="Chromosome 7"/>
</dbReference>
<gene>
    <name evidence="2" type="ORF">NDU88_009413</name>
</gene>
<name>A0AAV7PSP1_PLEWA</name>
<evidence type="ECO:0000313" key="2">
    <source>
        <dbReference type="EMBL" id="KAJ1131070.1"/>
    </source>
</evidence>
<dbReference type="EMBL" id="JANPWB010000011">
    <property type="protein sequence ID" value="KAJ1131070.1"/>
    <property type="molecule type" value="Genomic_DNA"/>
</dbReference>
<dbReference type="AlphaFoldDB" id="A0AAV7PSP1"/>
<comment type="caution">
    <text evidence="2">The sequence shown here is derived from an EMBL/GenBank/DDBJ whole genome shotgun (WGS) entry which is preliminary data.</text>
</comment>
<evidence type="ECO:0000313" key="3">
    <source>
        <dbReference type="Proteomes" id="UP001066276"/>
    </source>
</evidence>
<organism evidence="2 3">
    <name type="scientific">Pleurodeles waltl</name>
    <name type="common">Iberian ribbed newt</name>
    <dbReference type="NCBI Taxonomy" id="8319"/>
    <lineage>
        <taxon>Eukaryota</taxon>
        <taxon>Metazoa</taxon>
        <taxon>Chordata</taxon>
        <taxon>Craniata</taxon>
        <taxon>Vertebrata</taxon>
        <taxon>Euteleostomi</taxon>
        <taxon>Amphibia</taxon>
        <taxon>Batrachia</taxon>
        <taxon>Caudata</taxon>
        <taxon>Salamandroidea</taxon>
        <taxon>Salamandridae</taxon>
        <taxon>Pleurodelinae</taxon>
        <taxon>Pleurodeles</taxon>
    </lineage>
</organism>
<reference evidence="2" key="1">
    <citation type="journal article" date="2022" name="bioRxiv">
        <title>Sequencing and chromosome-scale assembly of the giantPleurodeles waltlgenome.</title>
        <authorList>
            <person name="Brown T."/>
            <person name="Elewa A."/>
            <person name="Iarovenko S."/>
            <person name="Subramanian E."/>
            <person name="Araus A.J."/>
            <person name="Petzold A."/>
            <person name="Susuki M."/>
            <person name="Suzuki K.-i.T."/>
            <person name="Hayashi T."/>
            <person name="Toyoda A."/>
            <person name="Oliveira C."/>
            <person name="Osipova E."/>
            <person name="Leigh N.D."/>
            <person name="Simon A."/>
            <person name="Yun M.H."/>
        </authorList>
    </citation>
    <scope>NUCLEOTIDE SEQUENCE</scope>
    <source>
        <strain evidence="2">20211129_DDA</strain>
        <tissue evidence="2">Liver</tissue>
    </source>
</reference>
<feature type="non-terminal residue" evidence="2">
    <location>
        <position position="1"/>
    </location>
</feature>
<feature type="compositionally biased region" description="Polar residues" evidence="1">
    <location>
        <begin position="24"/>
        <end position="36"/>
    </location>
</feature>
<feature type="region of interest" description="Disordered" evidence="1">
    <location>
        <begin position="1"/>
        <end position="61"/>
    </location>
</feature>
<sequence>PPPGKRTRKLKGRRERTDTAAPKDQSSATSPATTSRGGKGQRASSKERKGSRAEKSASRSA</sequence>
<feature type="compositionally biased region" description="Basic residues" evidence="1">
    <location>
        <begin position="1"/>
        <end position="14"/>
    </location>
</feature>
<feature type="compositionally biased region" description="Basic and acidic residues" evidence="1">
    <location>
        <begin position="44"/>
        <end position="61"/>
    </location>
</feature>
<evidence type="ECO:0000256" key="1">
    <source>
        <dbReference type="SAM" id="MobiDB-lite"/>
    </source>
</evidence>
<feature type="non-terminal residue" evidence="2">
    <location>
        <position position="61"/>
    </location>
</feature>
<protein>
    <submittedName>
        <fullName evidence="2">Uncharacterized protein</fullName>
    </submittedName>
</protein>
<proteinExistence type="predicted"/>
<keyword evidence="3" id="KW-1185">Reference proteome</keyword>